<evidence type="ECO:0000313" key="2">
    <source>
        <dbReference type="Proteomes" id="UP000183915"/>
    </source>
</evidence>
<sequence length="75" mass="8176">MGDIPTSGYFEQQAYVPVRCATLQIGACPRPGADPSSAYIQYRKPTIKDWALYSVSTSAGGRPWILPKFASPVLK</sequence>
<keyword evidence="2" id="KW-1185">Reference proteome</keyword>
<proteinExistence type="predicted"/>
<dbReference type="EMBL" id="FNTT01000002">
    <property type="protein sequence ID" value="SEE58763.1"/>
    <property type="molecule type" value="Genomic_DNA"/>
</dbReference>
<protein>
    <submittedName>
        <fullName evidence="1">Uncharacterized protein</fullName>
    </submittedName>
</protein>
<gene>
    <name evidence="1" type="ORF">SAMN04490188_4570</name>
</gene>
<reference evidence="1 2" key="1">
    <citation type="submission" date="2016-10" db="EMBL/GenBank/DDBJ databases">
        <authorList>
            <person name="Varghese N."/>
            <person name="Submissions S."/>
        </authorList>
    </citation>
    <scope>NUCLEOTIDE SEQUENCE [LARGE SCALE GENOMIC DNA]</scope>
    <source>
        <strain evidence="1 2">BS3780</strain>
    </source>
</reference>
<evidence type="ECO:0000313" key="1">
    <source>
        <dbReference type="EMBL" id="SEE58763.1"/>
    </source>
</evidence>
<name>A0ABY0ZF33_9PSED</name>
<accession>A0ABY0ZF33</accession>
<dbReference type="Proteomes" id="UP000183915">
    <property type="component" value="Unassembled WGS sequence"/>
</dbReference>
<comment type="caution">
    <text evidence="1">The sequence shown here is derived from an EMBL/GenBank/DDBJ whole genome shotgun (WGS) entry which is preliminary data.</text>
</comment>
<organism evidence="1 2">
    <name type="scientific">Pseudomonas kilonensis</name>
    <dbReference type="NCBI Taxonomy" id="132476"/>
    <lineage>
        <taxon>Bacteria</taxon>
        <taxon>Pseudomonadati</taxon>
        <taxon>Pseudomonadota</taxon>
        <taxon>Gammaproteobacteria</taxon>
        <taxon>Pseudomonadales</taxon>
        <taxon>Pseudomonadaceae</taxon>
        <taxon>Pseudomonas</taxon>
    </lineage>
</organism>